<dbReference type="EMBL" id="BART01037761">
    <property type="protein sequence ID" value="GAH10775.1"/>
    <property type="molecule type" value="Genomic_DNA"/>
</dbReference>
<dbReference type="AlphaFoldDB" id="X1DR84"/>
<proteinExistence type="predicted"/>
<gene>
    <name evidence="1" type="ORF">S01H4_63010</name>
</gene>
<organism evidence="1">
    <name type="scientific">marine sediment metagenome</name>
    <dbReference type="NCBI Taxonomy" id="412755"/>
    <lineage>
        <taxon>unclassified sequences</taxon>
        <taxon>metagenomes</taxon>
        <taxon>ecological metagenomes</taxon>
    </lineage>
</organism>
<reference evidence="1" key="1">
    <citation type="journal article" date="2014" name="Front. Microbiol.">
        <title>High frequency of phylogenetically diverse reductive dehalogenase-homologous genes in deep subseafloor sedimentary metagenomes.</title>
        <authorList>
            <person name="Kawai M."/>
            <person name="Futagami T."/>
            <person name="Toyoda A."/>
            <person name="Takaki Y."/>
            <person name="Nishi S."/>
            <person name="Hori S."/>
            <person name="Arai W."/>
            <person name="Tsubouchi T."/>
            <person name="Morono Y."/>
            <person name="Uchiyama I."/>
            <person name="Ito T."/>
            <person name="Fujiyama A."/>
            <person name="Inagaki F."/>
            <person name="Takami H."/>
        </authorList>
    </citation>
    <scope>NUCLEOTIDE SEQUENCE</scope>
    <source>
        <strain evidence="1">Expedition CK06-06</strain>
    </source>
</reference>
<comment type="caution">
    <text evidence="1">The sequence shown here is derived from an EMBL/GenBank/DDBJ whole genome shotgun (WGS) entry which is preliminary data.</text>
</comment>
<name>X1DR84_9ZZZZ</name>
<accession>X1DR84</accession>
<sequence>GKYFVNIGSLARGALSEEDIDHNPQIGFIKITVEDNKPVYTLRSINLKVKPASEVFDLVRREQEDLEKKEMILFVEKLATEAVEESVDSAKTIDELLVTMDMAKIVRDRVLYFIQEAA</sequence>
<evidence type="ECO:0000313" key="1">
    <source>
        <dbReference type="EMBL" id="GAH10775.1"/>
    </source>
</evidence>
<protein>
    <submittedName>
        <fullName evidence="1">Uncharacterized protein</fullName>
    </submittedName>
</protein>
<feature type="non-terminal residue" evidence="1">
    <location>
        <position position="1"/>
    </location>
</feature>